<keyword evidence="1" id="KW-0812">Transmembrane</keyword>
<sequence>MAAQQRTSGIFARTQALVDRVVSPDTRGRFYSNVGTFSHEQPLLATFLFIQLILSFTPLALFISFTIGTLLLSLITALVFSLFWIGVALLVLVPTLFITVSLGIAVWIWAVTSFLVARWVYNVVPINVKGKAEMGLPNGKKVVVNKRDGWTDTGEVKGEVVDGH</sequence>
<dbReference type="AlphaFoldDB" id="A0A9P6VRT1"/>
<keyword evidence="3" id="KW-1185">Reference proteome</keyword>
<evidence type="ECO:0000256" key="1">
    <source>
        <dbReference type="SAM" id="Phobius"/>
    </source>
</evidence>
<proteinExistence type="predicted"/>
<accession>A0A9P6VRT1</accession>
<name>A0A9P6VRT1_9HELO</name>
<dbReference type="EMBL" id="VNKQ01000003">
    <property type="protein sequence ID" value="KAG0652443.1"/>
    <property type="molecule type" value="Genomic_DNA"/>
</dbReference>
<keyword evidence="1" id="KW-0472">Membrane</keyword>
<gene>
    <name evidence="2" type="ORF">D0Z07_1373</name>
</gene>
<dbReference type="Pfam" id="PF16015">
    <property type="entry name" value="Promethin"/>
    <property type="match status" value="1"/>
</dbReference>
<dbReference type="OrthoDB" id="3928876at2759"/>
<feature type="transmembrane region" description="Helical" evidence="1">
    <location>
        <begin position="43"/>
        <end position="63"/>
    </location>
</feature>
<comment type="caution">
    <text evidence="2">The sequence shown here is derived from an EMBL/GenBank/DDBJ whole genome shotgun (WGS) entry which is preliminary data.</text>
</comment>
<evidence type="ECO:0000313" key="3">
    <source>
        <dbReference type="Proteomes" id="UP000785200"/>
    </source>
</evidence>
<dbReference type="Proteomes" id="UP000785200">
    <property type="component" value="Unassembled WGS sequence"/>
</dbReference>
<keyword evidence="1" id="KW-1133">Transmembrane helix</keyword>
<evidence type="ECO:0000313" key="2">
    <source>
        <dbReference type="EMBL" id="KAG0652443.1"/>
    </source>
</evidence>
<protein>
    <submittedName>
        <fullName evidence="2">Uncharacterized protein</fullName>
    </submittedName>
</protein>
<organism evidence="2 3">
    <name type="scientific">Hyphodiscus hymeniophilus</name>
    <dbReference type="NCBI Taxonomy" id="353542"/>
    <lineage>
        <taxon>Eukaryota</taxon>
        <taxon>Fungi</taxon>
        <taxon>Dikarya</taxon>
        <taxon>Ascomycota</taxon>
        <taxon>Pezizomycotina</taxon>
        <taxon>Leotiomycetes</taxon>
        <taxon>Helotiales</taxon>
        <taxon>Hyphodiscaceae</taxon>
        <taxon>Hyphodiscus</taxon>
    </lineage>
</organism>
<feature type="transmembrane region" description="Helical" evidence="1">
    <location>
        <begin position="70"/>
        <end position="92"/>
    </location>
</feature>
<feature type="transmembrane region" description="Helical" evidence="1">
    <location>
        <begin position="98"/>
        <end position="121"/>
    </location>
</feature>
<reference evidence="2" key="1">
    <citation type="submission" date="2019-07" db="EMBL/GenBank/DDBJ databases">
        <title>Hyphodiscus hymeniophilus genome sequencing and assembly.</title>
        <authorList>
            <person name="Kramer G."/>
            <person name="Nodwell J."/>
        </authorList>
    </citation>
    <scope>NUCLEOTIDE SEQUENCE</scope>
    <source>
        <strain evidence="2">ATCC 34498</strain>
    </source>
</reference>